<keyword evidence="1" id="KW-1133">Transmembrane helix</keyword>
<dbReference type="SUPFAM" id="SSF141868">
    <property type="entry name" value="EAL domain-like"/>
    <property type="match status" value="1"/>
</dbReference>
<feature type="domain" description="EAL" evidence="4">
    <location>
        <begin position="673"/>
        <end position="923"/>
    </location>
</feature>
<evidence type="ECO:0000259" key="5">
    <source>
        <dbReference type="PROSITE" id="PS50885"/>
    </source>
</evidence>
<dbReference type="PANTHER" id="PTHR44757:SF4">
    <property type="entry name" value="DIGUANYLATE CYCLASE DGCE-RELATED"/>
    <property type="match status" value="1"/>
</dbReference>
<feature type="domain" description="PAC" evidence="3">
    <location>
        <begin position="316"/>
        <end position="370"/>
    </location>
</feature>
<dbReference type="Gene3D" id="6.10.340.10">
    <property type="match status" value="1"/>
</dbReference>
<dbReference type="CDD" id="cd01948">
    <property type="entry name" value="EAL"/>
    <property type="match status" value="1"/>
</dbReference>
<feature type="transmembrane region" description="Helical" evidence="1">
    <location>
        <begin position="163"/>
        <end position="185"/>
    </location>
</feature>
<proteinExistence type="predicted"/>
<dbReference type="InterPro" id="IPR001633">
    <property type="entry name" value="EAL_dom"/>
</dbReference>
<dbReference type="Gene3D" id="3.30.450.20">
    <property type="entry name" value="PAS domain"/>
    <property type="match status" value="2"/>
</dbReference>
<evidence type="ECO:0000259" key="6">
    <source>
        <dbReference type="PROSITE" id="PS50887"/>
    </source>
</evidence>
<dbReference type="InterPro" id="IPR032244">
    <property type="entry name" value="LapD_MoxY_N"/>
</dbReference>
<name>A0ABZ1CM25_9PROT</name>
<dbReference type="Pfam" id="PF16448">
    <property type="entry name" value="LapD_MoxY_N"/>
    <property type="match status" value="1"/>
</dbReference>
<dbReference type="InterPro" id="IPR035919">
    <property type="entry name" value="EAL_sf"/>
</dbReference>
<dbReference type="PROSITE" id="PS50112">
    <property type="entry name" value="PAS"/>
    <property type="match status" value="2"/>
</dbReference>
<feature type="domain" description="PAS" evidence="2">
    <location>
        <begin position="371"/>
        <end position="414"/>
    </location>
</feature>
<keyword evidence="1" id="KW-0812">Transmembrane</keyword>
<evidence type="ECO:0000259" key="3">
    <source>
        <dbReference type="PROSITE" id="PS50113"/>
    </source>
</evidence>
<dbReference type="RefSeq" id="WP_324779535.1">
    <property type="nucleotide sequence ID" value="NZ_CP141769.1"/>
</dbReference>
<feature type="transmembrane region" description="Helical" evidence="1">
    <location>
        <begin position="26"/>
        <end position="43"/>
    </location>
</feature>
<evidence type="ECO:0000256" key="1">
    <source>
        <dbReference type="SAM" id="Phobius"/>
    </source>
</evidence>
<dbReference type="SMART" id="SM00052">
    <property type="entry name" value="EAL"/>
    <property type="match status" value="1"/>
</dbReference>
<evidence type="ECO:0000259" key="4">
    <source>
        <dbReference type="PROSITE" id="PS50883"/>
    </source>
</evidence>
<dbReference type="PROSITE" id="PS50885">
    <property type="entry name" value="HAMP"/>
    <property type="match status" value="1"/>
</dbReference>
<dbReference type="Pfam" id="PF00563">
    <property type="entry name" value="EAL"/>
    <property type="match status" value="1"/>
</dbReference>
<dbReference type="SUPFAM" id="SSF55073">
    <property type="entry name" value="Nucleotide cyclase"/>
    <property type="match status" value="1"/>
</dbReference>
<dbReference type="Pfam" id="PF00989">
    <property type="entry name" value="PAS"/>
    <property type="match status" value="1"/>
</dbReference>
<dbReference type="InterPro" id="IPR013767">
    <property type="entry name" value="PAS_fold"/>
</dbReference>
<dbReference type="CDD" id="cd06225">
    <property type="entry name" value="HAMP"/>
    <property type="match status" value="1"/>
</dbReference>
<dbReference type="PROSITE" id="PS50113">
    <property type="entry name" value="PAC"/>
    <property type="match status" value="1"/>
</dbReference>
<keyword evidence="8" id="KW-1185">Reference proteome</keyword>
<dbReference type="SMART" id="SM00091">
    <property type="entry name" value="PAS"/>
    <property type="match status" value="2"/>
</dbReference>
<dbReference type="PROSITE" id="PS50883">
    <property type="entry name" value="EAL"/>
    <property type="match status" value="1"/>
</dbReference>
<dbReference type="NCBIfam" id="TIGR00254">
    <property type="entry name" value="GGDEF"/>
    <property type="match status" value="1"/>
</dbReference>
<sequence>MRLPFPSPFARLAHALRPAHLSTHDRVMGAVLLVLAVVLGLAGQQALRIARQDADAALHVQAAAQLAALSQTVADAAVRRDYAGVRAQLRTPIEQGNLRYVEYVAPDGRSLRERGPAPVADRPAWFARMANVAMPVLQDDLIVRGTYGGRLLIQPSSHSYEDFLWHLGIRLAALVGFAFALLAWLTHVLLRHNLKDLDRLSGTARQIEAGDYGVRIPVRPGSPPELQEAARAFNTMSASLERLLTDLGEQQNALDSAASVTEADLAGNITFANDLFCILSGYTREELVGRTHRIVDSGHHDVAFFDDLWHTISSGRTWHGEICSRAKDGRLFWTAATIIPIKDDDGLPLKYLSIHFDITQRKLDEVALNNEKERWQVTLQSINDAVVVTNTHNQVIYLNPAAETLLGIALEDALLNSLGDVMRLDQMTGDEDAPACFLSPLPGVHGQTGSAQLHTRLGQHLAISYSCAPLSGHGGLGAVYVLRDETEKKELFDSLREMAFHDTLTALPNRRAVEGRLARALRTARDLAQQHAFCYIDLDQFKLVNDTCGHSVGDALLADIAQTMKAALPEQAYLGRLGGDEFGLILFDTRPEEANRVCRELVQRIRNFRFEHKGRRFTLGACAGIAPITESATTAGDIMIQADMACYRAKSEGSGRVMLYEADEVGFRRLEAEMGWAADFAQALDANQFLPYRQLIQPASRDGQPHYEVLIRWQRDGTVEGPAKLLPALERYGQAPILDRWMVESVISYLARQPDDNAVYFINLSGKTVADESFLGTVCYLLDHYGVDGARLGFEVTETAAVVNLTDAQRLIEGLRERGCQFALDDFGRDASSFFYLKHLPADFLKIDGAFVRGMLNDRRDQAIVRSIAQLARDFGMHSVAEQVEDQEMAALLEDMGVDYLQGYHIHRPEAFPFWQPLGELQAPATRAAHLKLVR</sequence>
<dbReference type="SMART" id="SM00304">
    <property type="entry name" value="HAMP"/>
    <property type="match status" value="1"/>
</dbReference>
<dbReference type="Pfam" id="PF00990">
    <property type="entry name" value="GGDEF"/>
    <property type="match status" value="1"/>
</dbReference>
<feature type="domain" description="HAMP" evidence="5">
    <location>
        <begin position="191"/>
        <end position="245"/>
    </location>
</feature>
<evidence type="ECO:0000313" key="7">
    <source>
        <dbReference type="EMBL" id="WRS39003.1"/>
    </source>
</evidence>
<gene>
    <name evidence="7" type="ORF">VA613_13480</name>
</gene>
<dbReference type="CDD" id="cd01949">
    <property type="entry name" value="GGDEF"/>
    <property type="match status" value="1"/>
</dbReference>
<dbReference type="PROSITE" id="PS50887">
    <property type="entry name" value="GGDEF"/>
    <property type="match status" value="1"/>
</dbReference>
<dbReference type="InterPro" id="IPR029787">
    <property type="entry name" value="Nucleotide_cyclase"/>
</dbReference>
<dbReference type="SUPFAM" id="SSF55785">
    <property type="entry name" value="PYP-like sensor domain (PAS domain)"/>
    <property type="match status" value="2"/>
</dbReference>
<accession>A0ABZ1CM25</accession>
<dbReference type="CDD" id="cd00130">
    <property type="entry name" value="PAS"/>
    <property type="match status" value="2"/>
</dbReference>
<dbReference type="NCBIfam" id="TIGR00229">
    <property type="entry name" value="sensory_box"/>
    <property type="match status" value="1"/>
</dbReference>
<dbReference type="InterPro" id="IPR035965">
    <property type="entry name" value="PAS-like_dom_sf"/>
</dbReference>
<dbReference type="SMART" id="SM00086">
    <property type="entry name" value="PAC"/>
    <property type="match status" value="1"/>
</dbReference>
<dbReference type="Gene3D" id="3.20.20.450">
    <property type="entry name" value="EAL domain"/>
    <property type="match status" value="1"/>
</dbReference>
<dbReference type="Proteomes" id="UP001334732">
    <property type="component" value="Chromosome"/>
</dbReference>
<dbReference type="EMBL" id="CP141769">
    <property type="protein sequence ID" value="WRS39003.1"/>
    <property type="molecule type" value="Genomic_DNA"/>
</dbReference>
<dbReference type="InterPro" id="IPR052155">
    <property type="entry name" value="Biofilm_reg_signaling"/>
</dbReference>
<dbReference type="PANTHER" id="PTHR44757">
    <property type="entry name" value="DIGUANYLATE CYCLASE DGCP"/>
    <property type="match status" value="1"/>
</dbReference>
<protein>
    <submittedName>
        <fullName evidence="7">EAL domain-containing protein</fullName>
    </submittedName>
</protein>
<dbReference type="InterPro" id="IPR000700">
    <property type="entry name" value="PAS-assoc_C"/>
</dbReference>
<dbReference type="Pfam" id="PF00672">
    <property type="entry name" value="HAMP"/>
    <property type="match status" value="1"/>
</dbReference>
<feature type="domain" description="PAS" evidence="2">
    <location>
        <begin position="264"/>
        <end position="291"/>
    </location>
</feature>
<dbReference type="InterPro" id="IPR000160">
    <property type="entry name" value="GGDEF_dom"/>
</dbReference>
<evidence type="ECO:0000259" key="2">
    <source>
        <dbReference type="PROSITE" id="PS50112"/>
    </source>
</evidence>
<dbReference type="InterPro" id="IPR001610">
    <property type="entry name" value="PAC"/>
</dbReference>
<dbReference type="InterPro" id="IPR003660">
    <property type="entry name" value="HAMP_dom"/>
</dbReference>
<reference evidence="7 8" key="1">
    <citation type="submission" date="2023-12" db="EMBL/GenBank/DDBJ databases">
        <title>Thiobacillus sedimentum sp. nov., a chemolithoautotrophic sulfur-oxidizing bacterium isolated from freshwater sediment.</title>
        <authorList>
            <person name="Luo J."/>
            <person name="Dai C."/>
        </authorList>
    </citation>
    <scope>NUCLEOTIDE SEQUENCE [LARGE SCALE GENOMIC DNA]</scope>
    <source>
        <strain evidence="7 8">SCUT-2</strain>
    </source>
</reference>
<dbReference type="InterPro" id="IPR043128">
    <property type="entry name" value="Rev_trsase/Diguanyl_cyclase"/>
</dbReference>
<organism evidence="7 8">
    <name type="scientific">Thiobacillus sedimenti</name>
    <dbReference type="NCBI Taxonomy" id="3110231"/>
    <lineage>
        <taxon>Bacteria</taxon>
        <taxon>Pseudomonadati</taxon>
        <taxon>Pseudomonadota</taxon>
        <taxon>Betaproteobacteria</taxon>
        <taxon>Nitrosomonadales</taxon>
        <taxon>Thiobacillaceae</taxon>
        <taxon>Thiobacillus</taxon>
    </lineage>
</organism>
<feature type="domain" description="GGDEF" evidence="6">
    <location>
        <begin position="529"/>
        <end position="662"/>
    </location>
</feature>
<keyword evidence="1" id="KW-0472">Membrane</keyword>
<dbReference type="InterPro" id="IPR000014">
    <property type="entry name" value="PAS"/>
</dbReference>
<dbReference type="SMART" id="SM00267">
    <property type="entry name" value="GGDEF"/>
    <property type="match status" value="1"/>
</dbReference>
<evidence type="ECO:0000313" key="8">
    <source>
        <dbReference type="Proteomes" id="UP001334732"/>
    </source>
</evidence>
<dbReference type="Gene3D" id="3.30.70.270">
    <property type="match status" value="1"/>
</dbReference>
<dbReference type="Pfam" id="PF13426">
    <property type="entry name" value="PAS_9"/>
    <property type="match status" value="1"/>
</dbReference>